<accession>L7LX01</accession>
<keyword evidence="1" id="KW-1133">Transmembrane helix</keyword>
<dbReference type="EMBL" id="GACK01008922">
    <property type="protein sequence ID" value="JAA56112.1"/>
    <property type="molecule type" value="mRNA"/>
</dbReference>
<reference evidence="2" key="2">
    <citation type="journal article" date="2015" name="J. Proteomics">
        <title>Sexual differences in the sialomes of the zebra tick, Rhipicephalus pulchellus.</title>
        <authorList>
            <person name="Tan A.W."/>
            <person name="Francischetti I.M."/>
            <person name="Slovak M."/>
            <person name="Kini R.M."/>
            <person name="Ribeiro J.M."/>
        </authorList>
    </citation>
    <scope>NUCLEOTIDE SEQUENCE</scope>
    <source>
        <tissue evidence="2">Salivary gland</tissue>
    </source>
</reference>
<keyword evidence="1" id="KW-0472">Membrane</keyword>
<reference evidence="2" key="1">
    <citation type="submission" date="2012-11" db="EMBL/GenBank/DDBJ databases">
        <authorList>
            <person name="Lucero-Rivera Y.E."/>
            <person name="Tovar-Ramirez D."/>
        </authorList>
    </citation>
    <scope>NUCLEOTIDE SEQUENCE</scope>
    <source>
        <tissue evidence="2">Salivary gland</tissue>
    </source>
</reference>
<organism evidence="2">
    <name type="scientific">Rhipicephalus pulchellus</name>
    <name type="common">Yellow backed tick</name>
    <name type="synonym">Dermacentor pulchellus</name>
    <dbReference type="NCBI Taxonomy" id="72859"/>
    <lineage>
        <taxon>Eukaryota</taxon>
        <taxon>Metazoa</taxon>
        <taxon>Ecdysozoa</taxon>
        <taxon>Arthropoda</taxon>
        <taxon>Chelicerata</taxon>
        <taxon>Arachnida</taxon>
        <taxon>Acari</taxon>
        <taxon>Parasitiformes</taxon>
        <taxon>Ixodida</taxon>
        <taxon>Ixodoidea</taxon>
        <taxon>Ixodidae</taxon>
        <taxon>Rhipicephalinae</taxon>
        <taxon>Rhipicephalus</taxon>
        <taxon>Rhipicephalus</taxon>
    </lineage>
</organism>
<dbReference type="AlphaFoldDB" id="L7LX01"/>
<proteinExistence type="evidence at transcript level"/>
<feature type="transmembrane region" description="Helical" evidence="1">
    <location>
        <begin position="45"/>
        <end position="73"/>
    </location>
</feature>
<name>L7LX01_RHIPC</name>
<protein>
    <submittedName>
        <fullName evidence="2">Uncharacterized protein</fullName>
    </submittedName>
</protein>
<evidence type="ECO:0000313" key="2">
    <source>
        <dbReference type="EMBL" id="JAA56112.1"/>
    </source>
</evidence>
<sequence length="77" mass="9048">MFYCSCFFLFSFSFVFVFRSFVLFCYFFAKCASKSCFYWLTPRSLLFFVVSSSRAFSAFLLVTYSFVGVLSLITRNT</sequence>
<feature type="transmembrane region" description="Helical" evidence="1">
    <location>
        <begin position="7"/>
        <end position="29"/>
    </location>
</feature>
<evidence type="ECO:0000256" key="1">
    <source>
        <dbReference type="SAM" id="Phobius"/>
    </source>
</evidence>
<keyword evidence="1" id="KW-0812">Transmembrane</keyword>